<name>A0AC34FEL4_9BILA</name>
<evidence type="ECO:0000313" key="1">
    <source>
        <dbReference type="Proteomes" id="UP000887579"/>
    </source>
</evidence>
<dbReference type="WBParaSite" id="ES5_v2.g15720.t1">
    <property type="protein sequence ID" value="ES5_v2.g15720.t1"/>
    <property type="gene ID" value="ES5_v2.g15720"/>
</dbReference>
<protein>
    <submittedName>
        <fullName evidence="2">G domain-containing protein</fullName>
    </submittedName>
</protein>
<organism evidence="1 2">
    <name type="scientific">Panagrolaimus sp. ES5</name>
    <dbReference type="NCBI Taxonomy" id="591445"/>
    <lineage>
        <taxon>Eukaryota</taxon>
        <taxon>Metazoa</taxon>
        <taxon>Ecdysozoa</taxon>
        <taxon>Nematoda</taxon>
        <taxon>Chromadorea</taxon>
        <taxon>Rhabditida</taxon>
        <taxon>Tylenchina</taxon>
        <taxon>Panagrolaimomorpha</taxon>
        <taxon>Panagrolaimoidea</taxon>
        <taxon>Panagrolaimidae</taxon>
        <taxon>Panagrolaimus</taxon>
    </lineage>
</organism>
<dbReference type="Proteomes" id="UP000887579">
    <property type="component" value="Unplaced"/>
</dbReference>
<evidence type="ECO:0000313" key="2">
    <source>
        <dbReference type="WBParaSite" id="ES5_v2.g15720.t1"/>
    </source>
</evidence>
<accession>A0AC34FEL4</accession>
<sequence>MEKCVSESNRNCEENGCYLSPHSVGYKFKNTNEAKNVFGGQSILIVNPASKNFDRWLEPKFGRIACIIEQYEFGDEELMLYEQNCYYAFGEITVLEKLNQNSQNAVPKLTFRCEKDIYERYWKCKTCGYFVKRNDVELICKCGLSFMKTAKFNCPVQHANVPMKKEKLCINNGINDKSDEQKAFFQKKSKKFLENTHTILVFGHEGSGKSAVINAVINYMMFPSLKEALIKPITVPIAFMFTFNGEKHFRMERNAEKSIITSSKYPKITIIEHEYESNVYRFIDTPEISASQNFAFAIQDSLTYLHPFDGIWIVMPGNVKLNASETWLHPILKMIPKKLFPRINYVFTDIPKSGNAVDHFQTILKCLPTLKGIVPSPDNMFYVSNDSLKFLYTFKTEINNLTKVSIYEKIWAHSKSEMFRLLEKSRLSYIDDNERTKLSFLIDLQYLFNAIRGKVNNDTLMPLIQLLEKEYLFTEFNVNKFTKNSSPSYREVLQSICKIKSEIIFKYPCEILDTFIEKYNDKFTSV</sequence>
<reference evidence="2" key="1">
    <citation type="submission" date="2022-11" db="UniProtKB">
        <authorList>
            <consortium name="WormBaseParasite"/>
        </authorList>
    </citation>
    <scope>IDENTIFICATION</scope>
</reference>
<proteinExistence type="predicted"/>